<keyword evidence="1" id="KW-1133">Transmembrane helix</keyword>
<gene>
    <name evidence="2" type="ORF">HMPREF0045_00309</name>
</gene>
<dbReference type="PATRIC" id="fig|435830.3.peg.299"/>
<dbReference type="RefSeq" id="WP_005984854.1">
    <property type="nucleotide sequence ID" value="NZ_JH470338.1"/>
</dbReference>
<keyword evidence="1" id="KW-0472">Membrane</keyword>
<accession>G9PD30</accession>
<evidence type="ECO:0000256" key="1">
    <source>
        <dbReference type="SAM" id="Phobius"/>
    </source>
</evidence>
<name>G9PD30_9ACTO</name>
<evidence type="ECO:0000313" key="3">
    <source>
        <dbReference type="Proteomes" id="UP000003822"/>
    </source>
</evidence>
<feature type="transmembrane region" description="Helical" evidence="1">
    <location>
        <begin position="126"/>
        <end position="148"/>
    </location>
</feature>
<organism evidence="2 3">
    <name type="scientific">Actinomyces graevenitzii C83</name>
    <dbReference type="NCBI Taxonomy" id="435830"/>
    <lineage>
        <taxon>Bacteria</taxon>
        <taxon>Bacillati</taxon>
        <taxon>Actinomycetota</taxon>
        <taxon>Actinomycetes</taxon>
        <taxon>Actinomycetales</taxon>
        <taxon>Actinomycetaceae</taxon>
        <taxon>Actinomyces</taxon>
    </lineage>
</organism>
<dbReference type="AlphaFoldDB" id="G9PD30"/>
<comment type="caution">
    <text evidence="2">The sequence shown here is derived from an EMBL/GenBank/DDBJ whole genome shotgun (WGS) entry which is preliminary data.</text>
</comment>
<keyword evidence="1" id="KW-0812">Transmembrane</keyword>
<dbReference type="EMBL" id="ACRN01000001">
    <property type="protein sequence ID" value="EHM89644.1"/>
    <property type="molecule type" value="Genomic_DNA"/>
</dbReference>
<sequence>MNAHQLPASVPAKTTTRPKLCLVDSQYLEQLASQERRWDQPHAVKSVSVKNVAVKRAASARPANRAGAKDRVRGGAAASNVARCAVASSRPAVSGHAGTGKSSVAANVRVGANVARLVGWIEKLNTALVMLAVFIGVIGCAVIGVSALSNSQSICTADLVSASQNNLPYCP</sequence>
<keyword evidence="3" id="KW-1185">Reference proteome</keyword>
<dbReference type="HOGENOM" id="CLU_1583058_0_0_11"/>
<reference evidence="2 3" key="1">
    <citation type="submission" date="2011-10" db="EMBL/GenBank/DDBJ databases">
        <title>The Genome Sequence of Actinomyces graevenitzii C83.</title>
        <authorList>
            <consortium name="The Broad Institute Genome Sequencing Platform"/>
            <consortium name="The Broad Institute Genome Sequencing Center for Infectious Disease"/>
            <person name="Earl A."/>
            <person name="Ward D."/>
            <person name="Feldgarden M."/>
            <person name="Gevers D."/>
            <person name="Sibley C.D."/>
            <person name="Field T.R."/>
            <person name="Grinwis M."/>
            <person name="Eshaghurshan C.S."/>
            <person name="Surette M.G."/>
            <person name="Young S.K."/>
            <person name="Zeng Q."/>
            <person name="Gargeya S."/>
            <person name="Fitzgerald M."/>
            <person name="Haas B."/>
            <person name="Abouelleil A."/>
            <person name="Alvarado L."/>
            <person name="Arachchi H.M."/>
            <person name="Berlin A."/>
            <person name="Brown A."/>
            <person name="Chapman S.B."/>
            <person name="Chen Z."/>
            <person name="Dunbar C."/>
            <person name="Freedman E."/>
            <person name="Gearin G."/>
            <person name="Goldberg J."/>
            <person name="Griggs A."/>
            <person name="Gujja S."/>
            <person name="Heiman D."/>
            <person name="Howarth C."/>
            <person name="Larson L."/>
            <person name="Lui A."/>
            <person name="MacDonald P.J.P."/>
            <person name="Montmayeur A."/>
            <person name="Murphy C."/>
            <person name="Neiman D."/>
            <person name="Pearson M."/>
            <person name="Priest M."/>
            <person name="Roberts A."/>
            <person name="Saif S."/>
            <person name="Shea T."/>
            <person name="Shenoy N."/>
            <person name="Sisk P."/>
            <person name="Stolte C."/>
            <person name="Sykes S."/>
            <person name="Wortman J."/>
            <person name="Nusbaum C."/>
            <person name="Birren B."/>
        </authorList>
    </citation>
    <scope>NUCLEOTIDE SEQUENCE [LARGE SCALE GENOMIC DNA]</scope>
    <source>
        <strain evidence="2 3">C83</strain>
    </source>
</reference>
<dbReference type="STRING" id="435830.HMPREF0045_00309"/>
<dbReference type="Proteomes" id="UP000003822">
    <property type="component" value="Unassembled WGS sequence"/>
</dbReference>
<proteinExistence type="predicted"/>
<evidence type="ECO:0000313" key="2">
    <source>
        <dbReference type="EMBL" id="EHM89644.1"/>
    </source>
</evidence>
<protein>
    <submittedName>
        <fullName evidence="2">Uncharacterized protein</fullName>
    </submittedName>
</protein>